<evidence type="ECO:0000313" key="2">
    <source>
        <dbReference type="Proteomes" id="UP000183898"/>
    </source>
</evidence>
<organism evidence="1 2">
    <name type="scientific">Nitrosospira multiformis</name>
    <dbReference type="NCBI Taxonomy" id="1231"/>
    <lineage>
        <taxon>Bacteria</taxon>
        <taxon>Pseudomonadati</taxon>
        <taxon>Pseudomonadota</taxon>
        <taxon>Betaproteobacteria</taxon>
        <taxon>Nitrosomonadales</taxon>
        <taxon>Nitrosomonadaceae</taxon>
        <taxon>Nitrosospira</taxon>
    </lineage>
</organism>
<evidence type="ECO:0000313" key="1">
    <source>
        <dbReference type="EMBL" id="SEM75189.1"/>
    </source>
</evidence>
<dbReference type="Proteomes" id="UP000183898">
    <property type="component" value="Unassembled WGS sequence"/>
</dbReference>
<gene>
    <name evidence="1" type="ORF">SAMN05216404_10155</name>
</gene>
<protein>
    <submittedName>
        <fullName evidence="1">Uncharacterized protein</fullName>
    </submittedName>
</protein>
<accession>A0A1H8AZ68</accession>
<sequence>MVVSLSSDQVYTGGGRWKREAPHNIQGMNKRIYRTLTTSSGTEYRYVATLSGITKSYSDTVPDAVIALGETLPSTNWEMPPANMRGIVVLANGIAAGFTGNEVLFSEPFKPYAWPISYRQTYDQEIVAIAAMGTTLVGMTKGNPFTITGVEPATMGGGMEKLGVAWPCMSKRGVANFAFGIGYPAPQGMVMIGASSDIVTKDLFTQKEWSELNPDTFIATSADNRYYCGYSAGDSSLMFVIDKAEDASFTKINQNISCIWTDPITGKLYIATNKKIYEWEGDTGTKLFYEWKSKRFITGAPVNYGAGKIDADFEMTEEERAAAQSSYKEAIAANQTLISSYSMNDGLADTCLGEYEIGGDATQDIPLLSIDSLQFQLWSDGVPKFTKQVKNNRAFRLPRGYKADNVEFVLSGNVKVNSLVLAETMDGLKQA</sequence>
<dbReference type="AlphaFoldDB" id="A0A1H8AZ68"/>
<dbReference type="EMBL" id="FOCT01000001">
    <property type="protein sequence ID" value="SEM75189.1"/>
    <property type="molecule type" value="Genomic_DNA"/>
</dbReference>
<name>A0A1H8AZ68_9PROT</name>
<proteinExistence type="predicted"/>
<reference evidence="1 2" key="1">
    <citation type="submission" date="2016-10" db="EMBL/GenBank/DDBJ databases">
        <authorList>
            <person name="de Groot N.N."/>
        </authorList>
    </citation>
    <scope>NUCLEOTIDE SEQUENCE [LARGE SCALE GENOMIC DNA]</scope>
    <source>
        <strain evidence="1 2">Nl18</strain>
    </source>
</reference>